<evidence type="ECO:0000256" key="4">
    <source>
        <dbReference type="ARBA" id="ARBA00023163"/>
    </source>
</evidence>
<dbReference type="SUPFAM" id="SSF52172">
    <property type="entry name" value="CheY-like"/>
    <property type="match status" value="1"/>
</dbReference>
<evidence type="ECO:0000256" key="6">
    <source>
        <dbReference type="PROSITE-ProRule" id="PRU00169"/>
    </source>
</evidence>
<dbReference type="PRINTS" id="PR00032">
    <property type="entry name" value="HTHARAC"/>
</dbReference>
<dbReference type="PROSITE" id="PS01124">
    <property type="entry name" value="HTH_ARAC_FAMILY_2"/>
    <property type="match status" value="1"/>
</dbReference>
<dbReference type="InterPro" id="IPR018062">
    <property type="entry name" value="HTH_AraC-typ_CS"/>
</dbReference>
<evidence type="ECO:0000256" key="1">
    <source>
        <dbReference type="ARBA" id="ARBA00018672"/>
    </source>
</evidence>
<dbReference type="GO" id="GO:0003700">
    <property type="term" value="F:DNA-binding transcription factor activity"/>
    <property type="evidence" value="ECO:0007669"/>
    <property type="project" value="InterPro"/>
</dbReference>
<comment type="caution">
    <text evidence="9">The sequence shown here is derived from an EMBL/GenBank/DDBJ whole genome shotgun (WGS) entry which is preliminary data.</text>
</comment>
<evidence type="ECO:0000259" key="7">
    <source>
        <dbReference type="PROSITE" id="PS01124"/>
    </source>
</evidence>
<protein>
    <recommendedName>
        <fullName evidence="1">Stage 0 sporulation protein A homolog</fullName>
    </recommendedName>
</protein>
<dbReference type="PANTHER" id="PTHR43280">
    <property type="entry name" value="ARAC-FAMILY TRANSCRIPTIONAL REGULATOR"/>
    <property type="match status" value="1"/>
</dbReference>
<dbReference type="SUPFAM" id="SSF46689">
    <property type="entry name" value="Homeodomain-like"/>
    <property type="match status" value="2"/>
</dbReference>
<dbReference type="AlphaFoldDB" id="A0A949JY26"/>
<dbReference type="Pfam" id="PF00072">
    <property type="entry name" value="Response_reg"/>
    <property type="match status" value="1"/>
</dbReference>
<feature type="domain" description="Response regulatory" evidence="8">
    <location>
        <begin position="3"/>
        <end position="120"/>
    </location>
</feature>
<evidence type="ECO:0000313" key="10">
    <source>
        <dbReference type="Proteomes" id="UP000712157"/>
    </source>
</evidence>
<dbReference type="GO" id="GO:0000160">
    <property type="term" value="P:phosphorelay signal transduction system"/>
    <property type="evidence" value="ECO:0007669"/>
    <property type="project" value="InterPro"/>
</dbReference>
<gene>
    <name evidence="9" type="ORF">KTH89_06560</name>
</gene>
<dbReference type="InterPro" id="IPR011006">
    <property type="entry name" value="CheY-like_superfamily"/>
</dbReference>
<evidence type="ECO:0000259" key="8">
    <source>
        <dbReference type="PROSITE" id="PS50110"/>
    </source>
</evidence>
<dbReference type="InterPro" id="IPR009057">
    <property type="entry name" value="Homeodomain-like_sf"/>
</dbReference>
<comment type="function">
    <text evidence="5">May play the central regulatory role in sporulation. It may be an element of the effector pathway responsible for the activation of sporulation genes in response to nutritional stress. Spo0A may act in concert with spo0H (a sigma factor) to control the expression of some genes that are critical to the sporulation process.</text>
</comment>
<sequence length="510" mass="58030">MIKIFIAEDEQLLLNGLITFLNASDLPLKIIGSALNGQDAWQQIQKNPPDLLITDIRMPVLTGLELIERATRDYPEIMTIIISGYSDFEYARMSLRLNVSDYLLKPLMPDEVIRALSDVAAVIEGRKQQEVTNYFRLAFSHSPQPPHVPAVLAAIPFYLCAYSCAGPIVTEDQLSILESIPQYTGQFSDLIRELLPDAVFWIVRGKYTNENVMILGFPSDPSVYEDTLAKLWKRLLAFIPNNTMVIGRPLADSQNILEEIRRLRSSLKQHIILGISQTLYYDYEISNPAYPYLPKDTEARLSFAISSNQQQKFAAEYARFLQACQGKHYSQMQMEILLRQILHLFKFSSTTLHTDLELDLMQAVSSSATFQLLLDQTSLIFQIPFQKEETGLLSAVSTFDFASEIKNYLEENYNQSISLNDLSEEFHYSVGYLCNVFRNAYHVTPLRCLNQIRIAHAKTLLSGNLDILLKDVASCVGFTDPLYFSRLFKKETGMSPSEYREKWEAGEISG</sequence>
<dbReference type="PANTHER" id="PTHR43280:SF28">
    <property type="entry name" value="HTH-TYPE TRANSCRIPTIONAL ACTIVATOR RHAS"/>
    <property type="match status" value="1"/>
</dbReference>
<accession>A0A949JY26</accession>
<name>A0A949JY26_9FIRM</name>
<reference evidence="9" key="1">
    <citation type="submission" date="2021-06" db="EMBL/GenBank/DDBJ databases">
        <title>Description of novel taxa of the family Lachnospiraceae.</title>
        <authorList>
            <person name="Chaplin A.V."/>
            <person name="Sokolova S.R."/>
            <person name="Pikina A.P."/>
            <person name="Korzhanova M."/>
            <person name="Belova V."/>
            <person name="Korostin D."/>
            <person name="Efimov B.A."/>
        </authorList>
    </citation>
    <scope>NUCLEOTIDE SEQUENCE</scope>
    <source>
        <strain evidence="9">ASD5720</strain>
    </source>
</reference>
<keyword evidence="3" id="KW-0238">DNA-binding</keyword>
<dbReference type="InterPro" id="IPR018060">
    <property type="entry name" value="HTH_AraC"/>
</dbReference>
<organism evidence="9 10">
    <name type="scientific">Diplocloster agilis</name>
    <dbReference type="NCBI Taxonomy" id="2850323"/>
    <lineage>
        <taxon>Bacteria</taxon>
        <taxon>Bacillati</taxon>
        <taxon>Bacillota</taxon>
        <taxon>Clostridia</taxon>
        <taxon>Lachnospirales</taxon>
        <taxon>Lachnospiraceae</taxon>
        <taxon>Diplocloster</taxon>
    </lineage>
</organism>
<dbReference type="Gene3D" id="1.10.10.60">
    <property type="entry name" value="Homeodomain-like"/>
    <property type="match status" value="2"/>
</dbReference>
<dbReference type="RefSeq" id="WP_238721111.1">
    <property type="nucleotide sequence ID" value="NZ_JAHQCW010000007.1"/>
</dbReference>
<dbReference type="SMART" id="SM00342">
    <property type="entry name" value="HTH_ARAC"/>
    <property type="match status" value="1"/>
</dbReference>
<keyword evidence="6" id="KW-0597">Phosphoprotein</keyword>
<dbReference type="InterPro" id="IPR001789">
    <property type="entry name" value="Sig_transdc_resp-reg_receiver"/>
</dbReference>
<dbReference type="Gene3D" id="3.40.50.2300">
    <property type="match status" value="1"/>
</dbReference>
<dbReference type="InterPro" id="IPR020449">
    <property type="entry name" value="Tscrpt_reg_AraC-type_HTH"/>
</dbReference>
<evidence type="ECO:0000256" key="3">
    <source>
        <dbReference type="ARBA" id="ARBA00023125"/>
    </source>
</evidence>
<dbReference type="PROSITE" id="PS00041">
    <property type="entry name" value="HTH_ARAC_FAMILY_1"/>
    <property type="match status" value="1"/>
</dbReference>
<dbReference type="PROSITE" id="PS50110">
    <property type="entry name" value="RESPONSE_REGULATORY"/>
    <property type="match status" value="1"/>
</dbReference>
<proteinExistence type="predicted"/>
<dbReference type="SMART" id="SM00448">
    <property type="entry name" value="REC"/>
    <property type="match status" value="1"/>
</dbReference>
<dbReference type="Proteomes" id="UP000712157">
    <property type="component" value="Unassembled WGS sequence"/>
</dbReference>
<evidence type="ECO:0000256" key="2">
    <source>
        <dbReference type="ARBA" id="ARBA00023015"/>
    </source>
</evidence>
<evidence type="ECO:0000256" key="5">
    <source>
        <dbReference type="ARBA" id="ARBA00024867"/>
    </source>
</evidence>
<dbReference type="CDD" id="cd17536">
    <property type="entry name" value="REC_YesN-like"/>
    <property type="match status" value="1"/>
</dbReference>
<evidence type="ECO:0000313" key="9">
    <source>
        <dbReference type="EMBL" id="MBU9736194.1"/>
    </source>
</evidence>
<keyword evidence="2" id="KW-0805">Transcription regulation</keyword>
<dbReference type="EMBL" id="JAHQCW010000007">
    <property type="protein sequence ID" value="MBU9736194.1"/>
    <property type="molecule type" value="Genomic_DNA"/>
</dbReference>
<dbReference type="Pfam" id="PF12833">
    <property type="entry name" value="HTH_18"/>
    <property type="match status" value="1"/>
</dbReference>
<feature type="modified residue" description="4-aspartylphosphate" evidence="6">
    <location>
        <position position="55"/>
    </location>
</feature>
<dbReference type="GO" id="GO:0043565">
    <property type="term" value="F:sequence-specific DNA binding"/>
    <property type="evidence" value="ECO:0007669"/>
    <property type="project" value="InterPro"/>
</dbReference>
<feature type="domain" description="HTH araC/xylS-type" evidence="7">
    <location>
        <begin position="403"/>
        <end position="502"/>
    </location>
</feature>
<keyword evidence="4" id="KW-0804">Transcription</keyword>
<keyword evidence="10" id="KW-1185">Reference proteome</keyword>